<dbReference type="AlphaFoldDB" id="A0A432W6F5"/>
<reference evidence="10 11" key="1">
    <citation type="journal article" date="2011" name="Front. Microbiol.">
        <title>Genomic signatures of strain selection and enhancement in Bacillus atrophaeus var. globigii, a historical biowarfare simulant.</title>
        <authorList>
            <person name="Gibbons H.S."/>
            <person name="Broomall S.M."/>
            <person name="McNew L.A."/>
            <person name="Daligault H."/>
            <person name="Chapman C."/>
            <person name="Bruce D."/>
            <person name="Karavis M."/>
            <person name="Krepps M."/>
            <person name="McGregor P.A."/>
            <person name="Hong C."/>
            <person name="Park K.H."/>
            <person name="Akmal A."/>
            <person name="Feldman A."/>
            <person name="Lin J.S."/>
            <person name="Chang W.E."/>
            <person name="Higgs B.W."/>
            <person name="Demirev P."/>
            <person name="Lindquist J."/>
            <person name="Liem A."/>
            <person name="Fochler E."/>
            <person name="Read T.D."/>
            <person name="Tapia R."/>
            <person name="Johnson S."/>
            <person name="Bishop-Lilly K.A."/>
            <person name="Detter C."/>
            <person name="Han C."/>
            <person name="Sozhamannan S."/>
            <person name="Rosenzweig C.N."/>
            <person name="Skowronski E.W."/>
        </authorList>
    </citation>
    <scope>NUCLEOTIDE SEQUENCE [LARGE SCALE GENOMIC DNA]</scope>
    <source>
        <strain evidence="10 11">MLST1</strain>
    </source>
</reference>
<evidence type="ECO:0000313" key="10">
    <source>
        <dbReference type="EMBL" id="RUO25650.1"/>
    </source>
</evidence>
<dbReference type="SUPFAM" id="SSF52096">
    <property type="entry name" value="ClpP/crotonase"/>
    <property type="match status" value="2"/>
</dbReference>
<dbReference type="PIRSF" id="PIRSF001217">
    <property type="entry name" value="Protease_4_SppA"/>
    <property type="match status" value="1"/>
</dbReference>
<comment type="similarity">
    <text evidence="2">Belongs to the peptidase S49 family.</text>
</comment>
<evidence type="ECO:0000256" key="1">
    <source>
        <dbReference type="ARBA" id="ARBA00004370"/>
    </source>
</evidence>
<keyword evidence="4" id="KW-0378">Hydrolase</keyword>
<accession>A0A432W6F5</accession>
<dbReference type="CDD" id="cd07023">
    <property type="entry name" value="S49_Sppa_N_C"/>
    <property type="match status" value="1"/>
</dbReference>
<sequence length="621" mass="68829">MKFLRKILSAIWRVINAFRKVVLNIVFFLILFMVLAVLMSSEDIVEVPQDGLLVLNPSGILVEQETYISPADLFFQQAFNSQPEIPEVNIYELIGSIDSAAEDERIGGLVLDLRNLRGGGLSKLKLVGEHLDAFRQSGKPVIAVGDYYSQNQYYLASHADTIYMNPLGAVSLDGFHYNQMYFKSMLEKLKVNQHIFRVGSYKSAVEPFMLDSMSEEAREANEAWLNELWTQYLNGVQNNRDLAPEVTSGLIEDYLALYQRAGNNQAEMAKQAGLVDELKVRNEMRNELINLAGYDNDKETYRHITYQDYLRTLDSEKQMSPKTKSHDNQIAIIVGRGPILDGHRRAGEIGGDSMAEELRKARLNDDVKAVVVRIDSPGGSAFASEIIRQEILHLREAGKPVIASMSSTAASGGYWIAAGADEIIASPSTITGSIGVFGLFVTLEDSLAELGIYSDGVSTTELPSLDLTQQLDPAAEYLLQSSVEDIYQKFLQLVGDARNMSVEDVHEIAQGRVWTGQAALDNGLVDALGEVNLAIQAAATMAELEEGSFSVHWPKQSLSPGEQFMKELFGTASAWLPSREVHTPSGLAEQALLQLWQDVQILNQFNDPDGTYIRCLECRVD</sequence>
<dbReference type="InterPro" id="IPR004635">
    <property type="entry name" value="Pept_S49_SppA"/>
</dbReference>
<evidence type="ECO:0000256" key="3">
    <source>
        <dbReference type="ARBA" id="ARBA00022670"/>
    </source>
</evidence>
<dbReference type="InterPro" id="IPR002142">
    <property type="entry name" value="Peptidase_S49"/>
</dbReference>
<proteinExistence type="inferred from homology"/>
<feature type="active site" description="Proton donor/acceptor" evidence="7">
    <location>
        <position position="202"/>
    </location>
</feature>
<dbReference type="Gene3D" id="3.90.226.10">
    <property type="entry name" value="2-enoyl-CoA Hydratase, Chain A, domain 1"/>
    <property type="match status" value="4"/>
</dbReference>
<organism evidence="10 11">
    <name type="scientific">Aliidiomarina minuta</name>
    <dbReference type="NCBI Taxonomy" id="880057"/>
    <lineage>
        <taxon>Bacteria</taxon>
        <taxon>Pseudomonadati</taxon>
        <taxon>Pseudomonadota</taxon>
        <taxon>Gammaproteobacteria</taxon>
        <taxon>Alteromonadales</taxon>
        <taxon>Idiomarinaceae</taxon>
        <taxon>Aliidiomarina</taxon>
    </lineage>
</organism>
<feature type="domain" description="Peptidase S49" evidence="9">
    <location>
        <begin position="134"/>
        <end position="292"/>
    </location>
</feature>
<dbReference type="GO" id="GO:0008236">
    <property type="term" value="F:serine-type peptidase activity"/>
    <property type="evidence" value="ECO:0007669"/>
    <property type="project" value="UniProtKB-KW"/>
</dbReference>
<keyword evidence="5" id="KW-0720">Serine protease</keyword>
<evidence type="ECO:0000256" key="7">
    <source>
        <dbReference type="PIRSR" id="PIRSR001217-1"/>
    </source>
</evidence>
<feature type="domain" description="Peptidase S49" evidence="9">
    <location>
        <begin position="394"/>
        <end position="544"/>
    </location>
</feature>
<evidence type="ECO:0000256" key="5">
    <source>
        <dbReference type="ARBA" id="ARBA00022825"/>
    </source>
</evidence>
<dbReference type="PANTHER" id="PTHR33209:SF1">
    <property type="entry name" value="PEPTIDASE S49 DOMAIN-CONTAINING PROTEIN"/>
    <property type="match status" value="1"/>
</dbReference>
<feature type="transmembrane region" description="Helical" evidence="8">
    <location>
        <begin position="21"/>
        <end position="39"/>
    </location>
</feature>
<name>A0A432W6F5_9GAMM</name>
<dbReference type="NCBIfam" id="TIGR00706">
    <property type="entry name" value="SppA_dom"/>
    <property type="match status" value="1"/>
</dbReference>
<dbReference type="GO" id="GO:0006465">
    <property type="term" value="P:signal peptide processing"/>
    <property type="evidence" value="ECO:0007669"/>
    <property type="project" value="InterPro"/>
</dbReference>
<dbReference type="EMBL" id="PIPL01000001">
    <property type="protein sequence ID" value="RUO25650.1"/>
    <property type="molecule type" value="Genomic_DNA"/>
</dbReference>
<dbReference type="GO" id="GO:0016020">
    <property type="term" value="C:membrane"/>
    <property type="evidence" value="ECO:0007669"/>
    <property type="project" value="UniProtKB-SubCell"/>
</dbReference>
<evidence type="ECO:0000313" key="11">
    <source>
        <dbReference type="Proteomes" id="UP000288293"/>
    </source>
</evidence>
<protein>
    <submittedName>
        <fullName evidence="10">Signal peptide peptidase SppA</fullName>
    </submittedName>
</protein>
<dbReference type="Pfam" id="PF01343">
    <property type="entry name" value="Peptidase_S49"/>
    <property type="match status" value="2"/>
</dbReference>
<dbReference type="CDD" id="cd07018">
    <property type="entry name" value="S49_SppA_67K_type"/>
    <property type="match status" value="1"/>
</dbReference>
<gene>
    <name evidence="10" type="primary">sppA</name>
    <name evidence="10" type="ORF">CWE09_02675</name>
</gene>
<feature type="active site" description="Nucleophile" evidence="7">
    <location>
        <position position="411"/>
    </location>
</feature>
<dbReference type="InterPro" id="IPR004634">
    <property type="entry name" value="Pept_S49_pIV"/>
</dbReference>
<dbReference type="Proteomes" id="UP000288293">
    <property type="component" value="Unassembled WGS sequence"/>
</dbReference>
<dbReference type="PANTHER" id="PTHR33209">
    <property type="entry name" value="PROTEASE 4"/>
    <property type="match status" value="1"/>
</dbReference>
<dbReference type="OrthoDB" id="9764363at2"/>
<keyword evidence="6 8" id="KW-0472">Membrane</keyword>
<dbReference type="NCBIfam" id="TIGR00705">
    <property type="entry name" value="SppA_67K"/>
    <property type="match status" value="1"/>
</dbReference>
<keyword evidence="8" id="KW-0812">Transmembrane</keyword>
<dbReference type="InterPro" id="IPR029045">
    <property type="entry name" value="ClpP/crotonase-like_dom_sf"/>
</dbReference>
<evidence type="ECO:0000259" key="9">
    <source>
        <dbReference type="Pfam" id="PF01343"/>
    </source>
</evidence>
<dbReference type="InterPro" id="IPR047217">
    <property type="entry name" value="S49_SppA_67K_type_N"/>
</dbReference>
<dbReference type="InterPro" id="IPR047272">
    <property type="entry name" value="S49_SppA_C"/>
</dbReference>
<evidence type="ECO:0000256" key="2">
    <source>
        <dbReference type="ARBA" id="ARBA00008683"/>
    </source>
</evidence>
<keyword evidence="11" id="KW-1185">Reference proteome</keyword>
<comment type="caution">
    <text evidence="10">The sequence shown here is derived from an EMBL/GenBank/DDBJ whole genome shotgun (WGS) entry which is preliminary data.</text>
</comment>
<evidence type="ECO:0000256" key="8">
    <source>
        <dbReference type="SAM" id="Phobius"/>
    </source>
</evidence>
<evidence type="ECO:0000256" key="6">
    <source>
        <dbReference type="ARBA" id="ARBA00023136"/>
    </source>
</evidence>
<dbReference type="RefSeq" id="WP_126802425.1">
    <property type="nucleotide sequence ID" value="NZ_PIPL01000001.1"/>
</dbReference>
<evidence type="ECO:0000256" key="4">
    <source>
        <dbReference type="ARBA" id="ARBA00022801"/>
    </source>
</evidence>
<keyword evidence="8" id="KW-1133">Transmembrane helix</keyword>
<keyword evidence="3" id="KW-0645">Protease</keyword>
<comment type="subcellular location">
    <subcellularLocation>
        <location evidence="1">Membrane</location>
    </subcellularLocation>
</comment>